<dbReference type="GO" id="GO:0046872">
    <property type="term" value="F:metal ion binding"/>
    <property type="evidence" value="ECO:0007669"/>
    <property type="project" value="UniProtKB-KW"/>
</dbReference>
<keyword evidence="1" id="KW-0597">Phosphoprotein</keyword>
<feature type="binding site" evidence="3">
    <location>
        <position position="94"/>
    </location>
    <ligand>
        <name>Mg(2+)</name>
        <dbReference type="ChEBI" id="CHEBI:18420"/>
    </ligand>
</feature>
<keyword evidence="3" id="KW-0479">Metal-binding</keyword>
<dbReference type="EMBL" id="CP128986">
    <property type="protein sequence ID" value="WOC12708.1"/>
    <property type="molecule type" value="Genomic_DNA"/>
</dbReference>
<evidence type="ECO:0000256" key="4">
    <source>
        <dbReference type="PIRSR" id="PIRSR601952-3"/>
    </source>
</evidence>
<dbReference type="Gene3D" id="3.40.720.10">
    <property type="entry name" value="Alkaline Phosphatase, subunit A"/>
    <property type="match status" value="1"/>
</dbReference>
<dbReference type="PANTHER" id="PTHR11596">
    <property type="entry name" value="ALKALINE PHOSPHATASE"/>
    <property type="match status" value="1"/>
</dbReference>
<dbReference type="NCBIfam" id="NF007810">
    <property type="entry name" value="PRK10518.1"/>
    <property type="match status" value="1"/>
</dbReference>
<proteinExistence type="inferred from homology"/>
<feature type="binding site" evidence="3">
    <location>
        <position position="411"/>
    </location>
    <ligand>
        <name>Zn(2+)</name>
        <dbReference type="ChEBI" id="CHEBI:29105"/>
        <label>2</label>
    </ligand>
</feature>
<feature type="binding site" evidence="3">
    <location>
        <position position="198"/>
    </location>
    <ligand>
        <name>Mg(2+)</name>
        <dbReference type="ChEBI" id="CHEBI:18420"/>
    </ligand>
</feature>
<feature type="active site" description="Phosphoserine intermediate" evidence="2">
    <location>
        <position position="145"/>
    </location>
</feature>
<evidence type="ECO:0000256" key="6">
    <source>
        <dbReference type="SAM" id="SignalP"/>
    </source>
</evidence>
<feature type="binding site" evidence="3">
    <location>
        <position position="196"/>
    </location>
    <ligand>
        <name>Mg(2+)</name>
        <dbReference type="ChEBI" id="CHEBI:18420"/>
    </ligand>
</feature>
<keyword evidence="3" id="KW-0862">Zinc</keyword>
<reference evidence="7" key="1">
    <citation type="submission" date="2023-06" db="EMBL/GenBank/DDBJ databases">
        <title>Gordonia sp. nov. and Pseudochrobactrum sp. nov., two species isolated from the burying beetle Nicrophorus vespilloides.</title>
        <authorList>
            <person name="Poehlein A."/>
            <person name="Guzman J."/>
            <person name="Daniel R."/>
            <person name="Vilcinskas A."/>
        </authorList>
    </citation>
    <scope>NUCLEOTIDE SEQUENCE</scope>
    <source>
        <strain evidence="7">MP11Mi</strain>
    </source>
</reference>
<organism evidence="7">
    <name type="scientific">Gordonia sp. MP11Mi</name>
    <dbReference type="NCBI Taxonomy" id="3022769"/>
    <lineage>
        <taxon>Bacteria</taxon>
        <taxon>Bacillati</taxon>
        <taxon>Actinomycetota</taxon>
        <taxon>Actinomycetes</taxon>
        <taxon>Mycobacteriales</taxon>
        <taxon>Gordoniaceae</taxon>
        <taxon>Gordonia</taxon>
    </lineage>
</organism>
<comment type="cofactor">
    <cofactor evidence="3">
        <name>Zn(2+)</name>
        <dbReference type="ChEBI" id="CHEBI:29105"/>
    </cofactor>
    <text evidence="3">Binds 2 Zn(2+) ions.</text>
</comment>
<name>A0AA97CXK1_9ACTN</name>
<protein>
    <submittedName>
        <fullName evidence="7">Alkaline phosphatase</fullName>
        <ecNumber evidence="7">3.1.3.1</ecNumber>
    </submittedName>
</protein>
<evidence type="ECO:0000256" key="5">
    <source>
        <dbReference type="RuleBase" id="RU003946"/>
    </source>
</evidence>
<dbReference type="PANTHER" id="PTHR11596:SF5">
    <property type="entry name" value="ALKALINE PHOSPHATASE"/>
    <property type="match status" value="1"/>
</dbReference>
<evidence type="ECO:0000256" key="2">
    <source>
        <dbReference type="PIRSR" id="PIRSR601952-1"/>
    </source>
</evidence>
<sequence>MFMVKKHGMKNVRAISALGAVALVGVTGVLGACSSDEGVGNDGDTASSVDVERAATGDITKNGGARRLSEDQTQAIADSVQKSGAKNVILVIGDGTANQELTLARDYQYGAAGQLPGIDQLPFSGDYTTYSLNKDSHKPTYVTDSAASGSAWSTGTKTYNGAVGVDVNGKAQRSILEIAKANGRKTGDVTTTELQDATPAVQVSHVSERKCYGPKVTLEKCPENALENGGQGSITEQLLATRPDVTLGGGWETFSETATAGRYKGKTLDVQAKERGYQVVRSADELTDVQSADQDKPLLGVFADGNLPRQWAAATAVKDGNRQPAVKCTPNAEFASTVPKLGAMTTKAIDLLKGDKGFFLQVESGSVDKANHDADACGQIGETVQLSDAVKAALDFAKESKDTLVIVTGDHAHSSQIAETDAELPMPGLTRNLTTKDGETITVSYGTSLEPGEEQHTGGQVRIAAYGPGAVNVSGLSDQTDPFFYITDQLGVDRNKK</sequence>
<dbReference type="GO" id="GO:0004035">
    <property type="term" value="F:alkaline phosphatase activity"/>
    <property type="evidence" value="ECO:0007669"/>
    <property type="project" value="UniProtKB-EC"/>
</dbReference>
<dbReference type="AlphaFoldDB" id="A0AA97CXK1"/>
<feature type="binding site" evidence="3">
    <location>
        <position position="456"/>
    </location>
    <ligand>
        <name>Zn(2+)</name>
        <dbReference type="ChEBI" id="CHEBI:29105"/>
        <label>2</label>
    </ligand>
</feature>
<evidence type="ECO:0000313" key="7">
    <source>
        <dbReference type="EMBL" id="WOC12708.1"/>
    </source>
</evidence>
<dbReference type="InterPro" id="IPR001952">
    <property type="entry name" value="Alkaline_phosphatase"/>
</dbReference>
<dbReference type="Pfam" id="PF00245">
    <property type="entry name" value="Alk_phosphatase"/>
    <property type="match status" value="1"/>
</dbReference>
<feature type="binding site" evidence="3">
    <location>
        <position position="94"/>
    </location>
    <ligand>
        <name>Zn(2+)</name>
        <dbReference type="ChEBI" id="CHEBI:29105"/>
        <label>2</label>
    </ligand>
</feature>
<evidence type="ECO:0000256" key="1">
    <source>
        <dbReference type="ARBA" id="ARBA00022553"/>
    </source>
</evidence>
<accession>A0AA97CXK1</accession>
<feature type="disulfide bond" evidence="4">
    <location>
        <begin position="211"/>
        <end position="221"/>
    </location>
</feature>
<dbReference type="PROSITE" id="PS51257">
    <property type="entry name" value="PROKAR_LIPOPROTEIN"/>
    <property type="match status" value="1"/>
</dbReference>
<comment type="cofactor">
    <cofactor evidence="3">
        <name>Mg(2+)</name>
        <dbReference type="ChEBI" id="CHEBI:18420"/>
    </cofactor>
    <text evidence="3">Binds 1 Mg(2+) ion.</text>
</comment>
<dbReference type="SUPFAM" id="SSF53649">
    <property type="entry name" value="Alkaline phosphatase-like"/>
    <property type="match status" value="1"/>
</dbReference>
<keyword evidence="3" id="KW-0460">Magnesium</keyword>
<feature type="binding site" evidence="3">
    <location>
        <position position="363"/>
    </location>
    <ligand>
        <name>Mg(2+)</name>
        <dbReference type="ChEBI" id="CHEBI:18420"/>
    </ligand>
</feature>
<keyword evidence="4" id="KW-1015">Disulfide bond</keyword>
<gene>
    <name evidence="7" type="primary">phoA</name>
    <name evidence="7" type="ORF">MP11Mi_17990</name>
</gene>
<feature type="signal peptide" evidence="6">
    <location>
        <begin position="1"/>
        <end position="31"/>
    </location>
</feature>
<keyword evidence="7" id="KW-0378">Hydrolase</keyword>
<dbReference type="CDD" id="cd16012">
    <property type="entry name" value="ALP"/>
    <property type="match status" value="1"/>
</dbReference>
<feature type="disulfide bond" evidence="4">
    <location>
        <begin position="328"/>
        <end position="377"/>
    </location>
</feature>
<feature type="binding site" evidence="3">
    <location>
        <position position="372"/>
    </location>
    <ligand>
        <name>Zn(2+)</name>
        <dbReference type="ChEBI" id="CHEBI:29105"/>
        <label>2</label>
    </ligand>
</feature>
<evidence type="ECO:0000256" key="3">
    <source>
        <dbReference type="PIRSR" id="PIRSR601952-2"/>
    </source>
</evidence>
<feature type="binding site" evidence="3">
    <location>
        <position position="410"/>
    </location>
    <ligand>
        <name>Zn(2+)</name>
        <dbReference type="ChEBI" id="CHEBI:29105"/>
        <label>2</label>
    </ligand>
</feature>
<feature type="chain" id="PRO_5041638363" evidence="6">
    <location>
        <begin position="32"/>
        <end position="497"/>
    </location>
</feature>
<dbReference type="PRINTS" id="PR00113">
    <property type="entry name" value="ALKPHPHTASE"/>
</dbReference>
<comment type="similarity">
    <text evidence="5">Belongs to the alkaline phosphatase family.</text>
</comment>
<dbReference type="SMART" id="SM00098">
    <property type="entry name" value="alkPPc"/>
    <property type="match status" value="1"/>
</dbReference>
<keyword evidence="6" id="KW-0732">Signal</keyword>
<feature type="binding site" evidence="3">
    <location>
        <position position="368"/>
    </location>
    <ligand>
        <name>Zn(2+)</name>
        <dbReference type="ChEBI" id="CHEBI:29105"/>
        <label>2</label>
    </ligand>
</feature>
<dbReference type="EC" id="3.1.3.1" evidence="7"/>
<dbReference type="InterPro" id="IPR017850">
    <property type="entry name" value="Alkaline_phosphatase_core_sf"/>
</dbReference>